<dbReference type="EMBL" id="GBRH01243317">
    <property type="protein sequence ID" value="JAD54578.1"/>
    <property type="molecule type" value="Transcribed_RNA"/>
</dbReference>
<reference evidence="1" key="2">
    <citation type="journal article" date="2015" name="Data Brief">
        <title>Shoot transcriptome of the giant reed, Arundo donax.</title>
        <authorList>
            <person name="Barrero R.A."/>
            <person name="Guerrero F.D."/>
            <person name="Moolhuijzen P."/>
            <person name="Goolsby J.A."/>
            <person name="Tidwell J."/>
            <person name="Bellgard S.E."/>
            <person name="Bellgard M.I."/>
        </authorList>
    </citation>
    <scope>NUCLEOTIDE SEQUENCE</scope>
    <source>
        <tissue evidence="1">Shoot tissue taken approximately 20 cm above the soil surface</tissue>
    </source>
</reference>
<organism evidence="1">
    <name type="scientific">Arundo donax</name>
    <name type="common">Giant reed</name>
    <name type="synonym">Donax arundinaceus</name>
    <dbReference type="NCBI Taxonomy" id="35708"/>
    <lineage>
        <taxon>Eukaryota</taxon>
        <taxon>Viridiplantae</taxon>
        <taxon>Streptophyta</taxon>
        <taxon>Embryophyta</taxon>
        <taxon>Tracheophyta</taxon>
        <taxon>Spermatophyta</taxon>
        <taxon>Magnoliopsida</taxon>
        <taxon>Liliopsida</taxon>
        <taxon>Poales</taxon>
        <taxon>Poaceae</taxon>
        <taxon>PACMAD clade</taxon>
        <taxon>Arundinoideae</taxon>
        <taxon>Arundineae</taxon>
        <taxon>Arundo</taxon>
    </lineage>
</organism>
<proteinExistence type="predicted"/>
<sequence length="37" mass="4260">MTTKHVHVSPQLGLITVLFKKTQEVAYLRKALEHKTL</sequence>
<protein>
    <submittedName>
        <fullName evidence="1">Uncharacterized protein</fullName>
    </submittedName>
</protein>
<accession>A0A0A9AXI8</accession>
<evidence type="ECO:0000313" key="1">
    <source>
        <dbReference type="EMBL" id="JAD54578.1"/>
    </source>
</evidence>
<name>A0A0A9AXI8_ARUDO</name>
<dbReference type="AlphaFoldDB" id="A0A0A9AXI8"/>
<reference evidence="1" key="1">
    <citation type="submission" date="2014-09" db="EMBL/GenBank/DDBJ databases">
        <authorList>
            <person name="Magalhaes I.L.F."/>
            <person name="Oliveira U."/>
            <person name="Santos F.R."/>
            <person name="Vidigal T.H.D.A."/>
            <person name="Brescovit A.D."/>
            <person name="Santos A.J."/>
        </authorList>
    </citation>
    <scope>NUCLEOTIDE SEQUENCE</scope>
    <source>
        <tissue evidence="1">Shoot tissue taken approximately 20 cm above the soil surface</tissue>
    </source>
</reference>